<comment type="caution">
    <text evidence="1">The sequence shown here is derived from an EMBL/GenBank/DDBJ whole genome shotgun (WGS) entry which is preliminary data.</text>
</comment>
<protein>
    <recommendedName>
        <fullName evidence="3">Serine-threonine protein kinase</fullName>
    </recommendedName>
</protein>
<proteinExistence type="predicted"/>
<gene>
    <name evidence="1" type="ORF">A6F49_15615</name>
</gene>
<dbReference type="Proteomes" id="UP000078292">
    <property type="component" value="Unassembled WGS sequence"/>
</dbReference>
<dbReference type="SUPFAM" id="SSF53474">
    <property type="entry name" value="alpha/beta-Hydrolases"/>
    <property type="match status" value="1"/>
</dbReference>
<dbReference type="AlphaFoldDB" id="A0A1B7LW60"/>
<evidence type="ECO:0008006" key="3">
    <source>
        <dbReference type="Google" id="ProtNLM"/>
    </source>
</evidence>
<sequence>MTGQTYDVEYTKLGEIYNPDRLEALLTACGDASSLLVLTHGWNNNMEEARQLYNEWLASLRRVDSAASKILPRTMVLQVFWPSKKFAAEDLIAGGGAVGLSESDEVQLSLQALKQDPYLLGDHGPESTEPVWSNDINHAMGLVAQLEDSEQARREFVLHIRAALNPAEAHEDDASREFFELEPEELFERFGDPVGIIDSGPGSRSAGGVGTTDFREEGGAAFLGGGWSKIKTAAVRIANYATYYQMKSRAGLVGRNGLAQTLELVRQRCPQLPIHLIGHSFGARAVVSAVAQMAPGKAPVSLSLLQAAFSHNGFAEKFDEKHDGAFRTVVQDRRATGPIIITHTKNDRALGIAYPLASRIARDNAAALGDKNDPYGGMGRNGAQHTPEVNTTEVFLRDWDTATPYKFSPGQVYNLQADRFINDHADVKGVEVAYATLQAMRSAVSA</sequence>
<name>A0A1B7LW60_9MICC</name>
<dbReference type="Gene3D" id="3.40.50.1820">
    <property type="entry name" value="alpha/beta hydrolase"/>
    <property type="match status" value="1"/>
</dbReference>
<dbReference type="OrthoDB" id="280053at2"/>
<keyword evidence="2" id="KW-1185">Reference proteome</keyword>
<evidence type="ECO:0000313" key="2">
    <source>
        <dbReference type="Proteomes" id="UP000078292"/>
    </source>
</evidence>
<dbReference type="EMBL" id="LXEY01000022">
    <property type="protein sequence ID" value="OAV59287.1"/>
    <property type="molecule type" value="Genomic_DNA"/>
</dbReference>
<evidence type="ECO:0000313" key="1">
    <source>
        <dbReference type="EMBL" id="OAV59287.1"/>
    </source>
</evidence>
<organism evidence="1 2">
    <name type="scientific">Enteractinococcus helveticum</name>
    <dbReference type="NCBI Taxonomy" id="1837282"/>
    <lineage>
        <taxon>Bacteria</taxon>
        <taxon>Bacillati</taxon>
        <taxon>Actinomycetota</taxon>
        <taxon>Actinomycetes</taxon>
        <taxon>Micrococcales</taxon>
        <taxon>Micrococcaceae</taxon>
    </lineage>
</organism>
<reference evidence="1 2" key="1">
    <citation type="submission" date="2016-04" db="EMBL/GenBank/DDBJ databases">
        <title>First whole genome shotgun sequence of the bacterium Enteractinococcus sp. strain UASWS1574.</title>
        <authorList>
            <person name="Crovadore J."/>
            <person name="Chablais R."/>
            <person name="Lefort F."/>
        </authorList>
    </citation>
    <scope>NUCLEOTIDE SEQUENCE [LARGE SCALE GENOMIC DNA]</scope>
    <source>
        <strain evidence="1 2">UASWS1574</strain>
    </source>
</reference>
<accession>A0A1B7LW60</accession>
<dbReference type="RefSeq" id="WP_043058755.1">
    <property type="nucleotide sequence ID" value="NZ_LXEY01000022.1"/>
</dbReference>
<dbReference type="InterPro" id="IPR029058">
    <property type="entry name" value="AB_hydrolase_fold"/>
</dbReference>
<dbReference type="STRING" id="1837282.A6F49_15615"/>